<gene>
    <name evidence="4" type="ORF">FHU37_003612</name>
</gene>
<feature type="compositionally biased region" description="Low complexity" evidence="1">
    <location>
        <begin position="231"/>
        <end position="244"/>
    </location>
</feature>
<accession>A0A852ZWT6</accession>
<sequence length="314" mass="30059">MSVRSTTMARWAVIPAAASLAVMAGAATATAADSTYTVELRQELPRTATTDDGGAPQQGRDGCPGIPEGQDGWHFVLPGNSSDFVTLTVTFEPGGQQVITDFGPPSDKHAYVASEPGATLTSAVAEVRGGELELFNLSHTCPAEDDSTETTGGSSEGSDQGGTTGETSSGGATTGETSTGGSGEATTGGTTTGGSGEATTGGASTGGSGEVTSGGATTGGSGETTTGGSGEATTGETTTGSTGEPGVAGGTEPSDGASAPAPAESAPATSPDDDGDGSLAQTGASITVTSIAAALLLGVGALLLVRRRSARSGS</sequence>
<dbReference type="AlphaFoldDB" id="A0A852ZWT6"/>
<evidence type="ECO:0000256" key="1">
    <source>
        <dbReference type="SAM" id="MobiDB-lite"/>
    </source>
</evidence>
<evidence type="ECO:0000313" key="5">
    <source>
        <dbReference type="Proteomes" id="UP000567795"/>
    </source>
</evidence>
<evidence type="ECO:0000256" key="2">
    <source>
        <dbReference type="SAM" id="Phobius"/>
    </source>
</evidence>
<proteinExistence type="predicted"/>
<feature type="chain" id="PRO_5032735718" evidence="3">
    <location>
        <begin position="32"/>
        <end position="314"/>
    </location>
</feature>
<keyword evidence="3" id="KW-0732">Signal</keyword>
<feature type="compositionally biased region" description="Low complexity" evidence="1">
    <location>
        <begin position="165"/>
        <end position="177"/>
    </location>
</feature>
<feature type="transmembrane region" description="Helical" evidence="2">
    <location>
        <begin position="286"/>
        <end position="305"/>
    </location>
</feature>
<dbReference type="EMBL" id="JACBZD010000001">
    <property type="protein sequence ID" value="NYI06669.1"/>
    <property type="molecule type" value="Genomic_DNA"/>
</dbReference>
<dbReference type="RefSeq" id="WP_246449979.1">
    <property type="nucleotide sequence ID" value="NZ_JACBZD010000001.1"/>
</dbReference>
<feature type="region of interest" description="Disordered" evidence="1">
    <location>
        <begin position="139"/>
        <end position="281"/>
    </location>
</feature>
<dbReference type="NCBIfam" id="TIGR01167">
    <property type="entry name" value="LPXTG_anchor"/>
    <property type="match status" value="1"/>
</dbReference>
<feature type="compositionally biased region" description="Low complexity" evidence="1">
    <location>
        <begin position="149"/>
        <end position="158"/>
    </location>
</feature>
<organism evidence="4 5">
    <name type="scientific">Allostreptomyces psammosilenae</name>
    <dbReference type="NCBI Taxonomy" id="1892865"/>
    <lineage>
        <taxon>Bacteria</taxon>
        <taxon>Bacillati</taxon>
        <taxon>Actinomycetota</taxon>
        <taxon>Actinomycetes</taxon>
        <taxon>Kitasatosporales</taxon>
        <taxon>Streptomycetaceae</taxon>
        <taxon>Allostreptomyces</taxon>
    </lineage>
</organism>
<keyword evidence="2" id="KW-0472">Membrane</keyword>
<feature type="compositionally biased region" description="Low complexity" evidence="1">
    <location>
        <begin position="253"/>
        <end position="270"/>
    </location>
</feature>
<comment type="caution">
    <text evidence="4">The sequence shown here is derived from an EMBL/GenBank/DDBJ whole genome shotgun (WGS) entry which is preliminary data.</text>
</comment>
<keyword evidence="2" id="KW-1133">Transmembrane helix</keyword>
<name>A0A852ZWT6_9ACTN</name>
<protein>
    <submittedName>
        <fullName evidence="4">LPXTG-motif cell wall-anchored protein</fullName>
    </submittedName>
</protein>
<keyword evidence="5" id="KW-1185">Reference proteome</keyword>
<feature type="signal peptide" evidence="3">
    <location>
        <begin position="1"/>
        <end position="31"/>
    </location>
</feature>
<keyword evidence="2" id="KW-0812">Transmembrane</keyword>
<evidence type="ECO:0000256" key="3">
    <source>
        <dbReference type="SAM" id="SignalP"/>
    </source>
</evidence>
<feature type="compositionally biased region" description="Gly residues" evidence="1">
    <location>
        <begin position="216"/>
        <end position="230"/>
    </location>
</feature>
<feature type="region of interest" description="Disordered" evidence="1">
    <location>
        <begin position="46"/>
        <end position="71"/>
    </location>
</feature>
<dbReference type="Proteomes" id="UP000567795">
    <property type="component" value="Unassembled WGS sequence"/>
</dbReference>
<evidence type="ECO:0000313" key="4">
    <source>
        <dbReference type="EMBL" id="NYI06669.1"/>
    </source>
</evidence>
<reference evidence="4 5" key="1">
    <citation type="submission" date="2020-07" db="EMBL/GenBank/DDBJ databases">
        <title>Sequencing the genomes of 1000 actinobacteria strains.</title>
        <authorList>
            <person name="Klenk H.-P."/>
        </authorList>
    </citation>
    <scope>NUCLEOTIDE SEQUENCE [LARGE SCALE GENOMIC DNA]</scope>
    <source>
        <strain evidence="4 5">DSM 42178</strain>
    </source>
</reference>